<keyword evidence="2" id="KW-0472">Membrane</keyword>
<feature type="domain" description="TcaA second" evidence="4">
    <location>
        <begin position="143"/>
        <end position="230"/>
    </location>
</feature>
<dbReference type="RefSeq" id="WP_098826224.1">
    <property type="nucleotide sequence ID" value="NZ_BCMJ01000012.1"/>
</dbReference>
<reference evidence="5 6" key="1">
    <citation type="submission" date="2015-11" db="EMBL/GenBank/DDBJ databases">
        <title>Draft genome sequences of new species of the genus Lactobacillus isolated from orchardgrass silage.</title>
        <authorList>
            <person name="Tohno M."/>
            <person name="Tanizawa Y."/>
            <person name="Arita M."/>
        </authorList>
    </citation>
    <scope>NUCLEOTIDE SEQUENCE [LARGE SCALE GENOMIC DNA]</scope>
    <source>
        <strain evidence="5 6">IWT5</strain>
    </source>
</reference>
<dbReference type="EMBL" id="BCMJ01000012">
    <property type="protein sequence ID" value="GAX09010.1"/>
    <property type="molecule type" value="Genomic_DNA"/>
</dbReference>
<feature type="compositionally biased region" description="Pro residues" evidence="1">
    <location>
        <begin position="54"/>
        <end position="68"/>
    </location>
</feature>
<protein>
    <recommendedName>
        <fullName evidence="7">Zinc-ribbon domain-containing protein</fullName>
    </recommendedName>
</protein>
<dbReference type="Pfam" id="PF22813">
    <property type="entry name" value="TcaA_2nd"/>
    <property type="match status" value="1"/>
</dbReference>
<dbReference type="PANTHER" id="PTHR40038:SF1">
    <property type="entry name" value="MEMBRANE-ASSOCIATED PROTEIN TCAA"/>
    <property type="match status" value="1"/>
</dbReference>
<evidence type="ECO:0008006" key="7">
    <source>
        <dbReference type="Google" id="ProtNLM"/>
    </source>
</evidence>
<evidence type="ECO:0000313" key="6">
    <source>
        <dbReference type="Proteomes" id="UP000223370"/>
    </source>
</evidence>
<evidence type="ECO:0000256" key="2">
    <source>
        <dbReference type="SAM" id="Phobius"/>
    </source>
</evidence>
<sequence>MSTCPNCGAPVSPDDVFCQNCGHRLKPEMTSTDETPNNNEINNNETSSYQSEPTPVPPVQPEPQPTEPEPVEPESASFKPEPEPVKTESKPKRKPAMTTATPKRRKNRQKGSGKKKVWISLIVLIVLILAGTYLYGSSKYSKSKQVDQMITAMHDNNADATVKYMTTTDPSLEINSKSIGPFMNYLNSDKRYLADMKSSLVNNDQTSDGTFKLVTKGHHLLFFPAYKLEVVAMYPTVQTNVDQATISLNGLNVATASNDHYSYKAGPLFPGRYTFKLSSTGSTADGKSVTKNLVSTQSKNIKVDLSTPDSGDSTDAATQDADTNDNSDSSSDSSDSTPSNSNYGHFEEEYHGDEQAGIDAIADQYGFDYDDYTYVVSWPHTDVLQVKAYDKDTHQYDSTYRYDQIHDISSLLNEDTGKFEE</sequence>
<dbReference type="Proteomes" id="UP000223370">
    <property type="component" value="Unassembled WGS sequence"/>
</dbReference>
<feature type="domain" description="Putative zinc-ribbon" evidence="3">
    <location>
        <begin position="3"/>
        <end position="25"/>
    </location>
</feature>
<keyword evidence="2" id="KW-0812">Transmembrane</keyword>
<proteinExistence type="predicted"/>
<keyword evidence="2" id="KW-1133">Transmembrane helix</keyword>
<keyword evidence="6" id="KW-1185">Reference proteome</keyword>
<dbReference type="InterPro" id="IPR054529">
    <property type="entry name" value="TcaA_2nd"/>
</dbReference>
<comment type="caution">
    <text evidence="5">The sequence shown here is derived from an EMBL/GenBank/DDBJ whole genome shotgun (WGS) entry which is preliminary data.</text>
</comment>
<feature type="region of interest" description="Disordered" evidence="1">
    <location>
        <begin position="1"/>
        <end position="112"/>
    </location>
</feature>
<evidence type="ECO:0000259" key="4">
    <source>
        <dbReference type="Pfam" id="PF22813"/>
    </source>
</evidence>
<feature type="compositionally biased region" description="Basic residues" evidence="1">
    <location>
        <begin position="102"/>
        <end position="112"/>
    </location>
</feature>
<feature type="transmembrane region" description="Helical" evidence="2">
    <location>
        <begin position="117"/>
        <end position="136"/>
    </location>
</feature>
<dbReference type="PANTHER" id="PTHR40038">
    <property type="entry name" value="MEMBRANE-ASSOCIATED PROTEIN TCAA"/>
    <property type="match status" value="1"/>
</dbReference>
<evidence type="ECO:0000256" key="1">
    <source>
        <dbReference type="SAM" id="MobiDB-lite"/>
    </source>
</evidence>
<organism evidence="5 6">
    <name type="scientific">Secundilactobacillus silagincola</name>
    <dbReference type="NCBI Taxonomy" id="1714681"/>
    <lineage>
        <taxon>Bacteria</taxon>
        <taxon>Bacillati</taxon>
        <taxon>Bacillota</taxon>
        <taxon>Bacilli</taxon>
        <taxon>Lactobacillales</taxon>
        <taxon>Lactobacillaceae</taxon>
        <taxon>Secundilactobacillus</taxon>
    </lineage>
</organism>
<feature type="compositionally biased region" description="Basic and acidic residues" evidence="1">
    <location>
        <begin position="80"/>
        <end position="90"/>
    </location>
</feature>
<feature type="region of interest" description="Disordered" evidence="1">
    <location>
        <begin position="300"/>
        <end position="346"/>
    </location>
</feature>
<dbReference type="OrthoDB" id="2327418at2"/>
<accession>A0A1Z5J4J7</accession>
<evidence type="ECO:0000259" key="3">
    <source>
        <dbReference type="Pfam" id="PF13248"/>
    </source>
</evidence>
<name>A0A1Z5J4J7_9LACO</name>
<dbReference type="Pfam" id="PF13248">
    <property type="entry name" value="Zn_ribbon_3"/>
    <property type="match status" value="1"/>
</dbReference>
<evidence type="ECO:0000313" key="5">
    <source>
        <dbReference type="EMBL" id="GAX09010.1"/>
    </source>
</evidence>
<dbReference type="AlphaFoldDB" id="A0A1Z5J4J7"/>
<gene>
    <name evidence="5" type="ORF">IWT5_02180</name>
</gene>
<dbReference type="InterPro" id="IPR059113">
    <property type="entry name" value="Znf_ribbon"/>
</dbReference>
<feature type="compositionally biased region" description="Low complexity" evidence="1">
    <location>
        <begin position="309"/>
        <end position="342"/>
    </location>
</feature>